<dbReference type="Gene3D" id="3.30.70.270">
    <property type="match status" value="1"/>
</dbReference>
<feature type="domain" description="UmuC" evidence="7">
    <location>
        <begin position="5"/>
        <end position="187"/>
    </location>
</feature>
<keyword evidence="6" id="KW-0479">Metal-binding</keyword>
<dbReference type="EC" id="2.7.7.7" evidence="6"/>
<keyword evidence="9" id="KW-1185">Reference proteome</keyword>
<dbReference type="GO" id="GO:0003887">
    <property type="term" value="F:DNA-directed DNA polymerase activity"/>
    <property type="evidence" value="ECO:0007669"/>
    <property type="project" value="UniProtKB-UniRule"/>
</dbReference>
<keyword evidence="6" id="KW-0235">DNA replication</keyword>
<dbReference type="Gene3D" id="1.10.150.20">
    <property type="entry name" value="5' to 3' exonuclease, C-terminal subdomain"/>
    <property type="match status" value="1"/>
</dbReference>
<keyword evidence="5 6" id="KW-0239">DNA-directed DNA polymerase</keyword>
<feature type="site" description="Substrate discrimination" evidence="6">
    <location>
        <position position="14"/>
    </location>
</feature>
<keyword evidence="6" id="KW-0963">Cytoplasm</keyword>
<dbReference type="Pfam" id="PF11799">
    <property type="entry name" value="IMS_C"/>
    <property type="match status" value="1"/>
</dbReference>
<comment type="subunit">
    <text evidence="6">Monomer.</text>
</comment>
<dbReference type="PROSITE" id="PS50173">
    <property type="entry name" value="UMUC"/>
    <property type="match status" value="1"/>
</dbReference>
<keyword evidence="6" id="KW-0234">DNA repair</keyword>
<feature type="binding site" evidence="6">
    <location>
        <position position="9"/>
    </location>
    <ligand>
        <name>Mg(2+)</name>
        <dbReference type="ChEBI" id="CHEBI:18420"/>
    </ligand>
</feature>
<feature type="active site" evidence="6">
    <location>
        <position position="106"/>
    </location>
</feature>
<evidence type="ECO:0000256" key="2">
    <source>
        <dbReference type="ARBA" id="ARBA00022457"/>
    </source>
</evidence>
<gene>
    <name evidence="6" type="primary">dinB</name>
    <name evidence="8" type="ORF">D4A47_06175</name>
</gene>
<reference evidence="8 9" key="1">
    <citation type="submission" date="2018-10" db="EMBL/GenBank/DDBJ databases">
        <title>Anaerotruncus faecis sp. nov., isolated from human feces.</title>
        <authorList>
            <person name="Wang Y.-J."/>
        </authorList>
    </citation>
    <scope>NUCLEOTIDE SEQUENCE [LARGE SCALE GENOMIC DNA]</scope>
    <source>
        <strain evidence="8 9">22A2-44</strain>
    </source>
</reference>
<sequence>MDRTILHCDCNSFYASVEALHRPALREKPLAVGGDVEQRHGIILAKNDRAKRYGVKTGEALWQARQKCPDLVIVPPDYPLYLRYSRLCREIFMEYTSQVEPFGIDEAWLDVSGSTGIFGGGPQIAEEIRRRIRFELGITVSIGVSWNKIFAKLGSDYKKPDAVTVISRDNYREIAWPLPASDLLYVGPATRRKLASRQITTIGRLAAVDPANLRRWFGKWGDVLWAFANGEDRAAVAEFDELAVIKSIGNSCTTPRDLEDDGDVGLVLWVLAESVAARMREQGFVGQTVCISVRDRGLQSFTRQRKLPHPICLSSEITAAAMEIFRANYRWDEPIRSIGVSVTDFSHDDIPVQLDMYDDYQKREDLAEIERTVDGLRRRFGNGCVRRAALLRDTDLTGFDPKADHIIHPVGYF</sequence>
<dbReference type="HAMAP" id="MF_01113">
    <property type="entry name" value="DNApol_IV"/>
    <property type="match status" value="1"/>
</dbReference>
<dbReference type="InterPro" id="IPR043502">
    <property type="entry name" value="DNA/RNA_pol_sf"/>
</dbReference>
<keyword evidence="2 6" id="KW-0515">Mutator protein</keyword>
<dbReference type="Proteomes" id="UP000276301">
    <property type="component" value="Unassembled WGS sequence"/>
</dbReference>
<dbReference type="CDD" id="cd03586">
    <property type="entry name" value="PolY_Pol_IV_kappa"/>
    <property type="match status" value="1"/>
</dbReference>
<dbReference type="PANTHER" id="PTHR11076">
    <property type="entry name" value="DNA REPAIR POLYMERASE UMUC / TRANSFERASE FAMILY MEMBER"/>
    <property type="match status" value="1"/>
</dbReference>
<keyword evidence="4 6" id="KW-0227">DNA damage</keyword>
<dbReference type="PANTHER" id="PTHR11076:SF35">
    <property type="entry name" value="DNA REPAIR PROTEIN HOMOLOG YOBH"/>
    <property type="match status" value="1"/>
</dbReference>
<dbReference type="Gene3D" id="3.40.1170.60">
    <property type="match status" value="1"/>
</dbReference>
<dbReference type="AlphaFoldDB" id="A0A498D1K2"/>
<dbReference type="EMBL" id="RCHT01000007">
    <property type="protein sequence ID" value="RLL12110.1"/>
    <property type="molecule type" value="Genomic_DNA"/>
</dbReference>
<evidence type="ECO:0000256" key="1">
    <source>
        <dbReference type="ARBA" id="ARBA00010945"/>
    </source>
</evidence>
<comment type="catalytic activity">
    <reaction evidence="6">
        <text>DNA(n) + a 2'-deoxyribonucleoside 5'-triphosphate = DNA(n+1) + diphosphate</text>
        <dbReference type="Rhea" id="RHEA:22508"/>
        <dbReference type="Rhea" id="RHEA-COMP:17339"/>
        <dbReference type="Rhea" id="RHEA-COMP:17340"/>
        <dbReference type="ChEBI" id="CHEBI:33019"/>
        <dbReference type="ChEBI" id="CHEBI:61560"/>
        <dbReference type="ChEBI" id="CHEBI:173112"/>
        <dbReference type="EC" id="2.7.7.7"/>
    </reaction>
</comment>
<dbReference type="InterPro" id="IPR036775">
    <property type="entry name" value="DNA_pol_Y-fam_lit_finger_sf"/>
</dbReference>
<dbReference type="GO" id="GO:0000287">
    <property type="term" value="F:magnesium ion binding"/>
    <property type="evidence" value="ECO:0007669"/>
    <property type="project" value="UniProtKB-UniRule"/>
</dbReference>
<dbReference type="Gene3D" id="3.30.1490.100">
    <property type="entry name" value="DNA polymerase, Y-family, little finger domain"/>
    <property type="match status" value="1"/>
</dbReference>
<dbReference type="InterPro" id="IPR001126">
    <property type="entry name" value="UmuC"/>
</dbReference>
<feature type="binding site" evidence="6">
    <location>
        <position position="105"/>
    </location>
    <ligand>
        <name>Mg(2+)</name>
        <dbReference type="ChEBI" id="CHEBI:18420"/>
    </ligand>
</feature>
<dbReference type="GO" id="GO:0006281">
    <property type="term" value="P:DNA repair"/>
    <property type="evidence" value="ECO:0007669"/>
    <property type="project" value="UniProtKB-UniRule"/>
</dbReference>
<comment type="caution">
    <text evidence="8">The sequence shown here is derived from an EMBL/GenBank/DDBJ whole genome shotgun (WGS) entry which is preliminary data.</text>
</comment>
<organism evidence="8 9">
    <name type="scientific">Anaerotruncus massiliensis</name>
    <name type="common">ex Liu et al. 2021</name>
    <dbReference type="NCBI Taxonomy" id="2321404"/>
    <lineage>
        <taxon>Bacteria</taxon>
        <taxon>Bacillati</taxon>
        <taxon>Bacillota</taxon>
        <taxon>Clostridia</taxon>
        <taxon>Eubacteriales</taxon>
        <taxon>Oscillospiraceae</taxon>
        <taxon>Anaerotruncus</taxon>
    </lineage>
</organism>
<dbReference type="SUPFAM" id="SSF56672">
    <property type="entry name" value="DNA/RNA polymerases"/>
    <property type="match status" value="1"/>
</dbReference>
<dbReference type="RefSeq" id="WP_121586596.1">
    <property type="nucleotide sequence ID" value="NZ_RCHT01000007.1"/>
</dbReference>
<dbReference type="Pfam" id="PF00817">
    <property type="entry name" value="IMS"/>
    <property type="match status" value="1"/>
</dbReference>
<evidence type="ECO:0000313" key="8">
    <source>
        <dbReference type="EMBL" id="RLL12110.1"/>
    </source>
</evidence>
<evidence type="ECO:0000256" key="4">
    <source>
        <dbReference type="ARBA" id="ARBA00022763"/>
    </source>
</evidence>
<comment type="subcellular location">
    <subcellularLocation>
        <location evidence="6">Cytoplasm</location>
    </subcellularLocation>
</comment>
<comment type="similarity">
    <text evidence="1 6">Belongs to the DNA polymerase type-Y family.</text>
</comment>
<dbReference type="GO" id="GO:0009432">
    <property type="term" value="P:SOS response"/>
    <property type="evidence" value="ECO:0007669"/>
    <property type="project" value="TreeGrafter"/>
</dbReference>
<evidence type="ECO:0000256" key="3">
    <source>
        <dbReference type="ARBA" id="ARBA00022695"/>
    </source>
</evidence>
<keyword evidence="6 8" id="KW-0808">Transferase</keyword>
<accession>A0A498D1K2</accession>
<dbReference type="GO" id="GO:0003684">
    <property type="term" value="F:damaged DNA binding"/>
    <property type="evidence" value="ECO:0007669"/>
    <property type="project" value="InterPro"/>
</dbReference>
<comment type="cofactor">
    <cofactor evidence="6">
        <name>Mg(2+)</name>
        <dbReference type="ChEBI" id="CHEBI:18420"/>
    </cofactor>
    <text evidence="6">Binds 2 magnesium ions per subunit.</text>
</comment>
<dbReference type="InterPro" id="IPR050116">
    <property type="entry name" value="DNA_polymerase-Y"/>
</dbReference>
<dbReference type="GO" id="GO:0005829">
    <property type="term" value="C:cytosol"/>
    <property type="evidence" value="ECO:0007669"/>
    <property type="project" value="TreeGrafter"/>
</dbReference>
<dbReference type="GO" id="GO:0006261">
    <property type="term" value="P:DNA-templated DNA replication"/>
    <property type="evidence" value="ECO:0007669"/>
    <property type="project" value="UniProtKB-UniRule"/>
</dbReference>
<evidence type="ECO:0000313" key="9">
    <source>
        <dbReference type="Proteomes" id="UP000276301"/>
    </source>
</evidence>
<dbReference type="GO" id="GO:0042276">
    <property type="term" value="P:error-prone translesion synthesis"/>
    <property type="evidence" value="ECO:0007669"/>
    <property type="project" value="TreeGrafter"/>
</dbReference>
<evidence type="ECO:0000259" key="7">
    <source>
        <dbReference type="PROSITE" id="PS50173"/>
    </source>
</evidence>
<dbReference type="InterPro" id="IPR043128">
    <property type="entry name" value="Rev_trsase/Diguanyl_cyclase"/>
</dbReference>
<protein>
    <recommendedName>
        <fullName evidence="6">DNA polymerase IV</fullName>
        <shortName evidence="6">Pol IV</shortName>
        <ecNumber evidence="6">2.7.7.7</ecNumber>
    </recommendedName>
</protein>
<dbReference type="SUPFAM" id="SSF100879">
    <property type="entry name" value="Lesion bypass DNA polymerase (Y-family), little finger domain"/>
    <property type="match status" value="1"/>
</dbReference>
<dbReference type="NCBIfam" id="NF002677">
    <property type="entry name" value="PRK02406.1"/>
    <property type="match status" value="1"/>
</dbReference>
<evidence type="ECO:0000256" key="6">
    <source>
        <dbReference type="HAMAP-Rule" id="MF_01113"/>
    </source>
</evidence>
<dbReference type="InterPro" id="IPR022880">
    <property type="entry name" value="DNApol_IV"/>
</dbReference>
<keyword evidence="3 6" id="KW-0548">Nucleotidyltransferase</keyword>
<dbReference type="InterPro" id="IPR017961">
    <property type="entry name" value="DNA_pol_Y-fam_little_finger"/>
</dbReference>
<keyword evidence="6" id="KW-0460">Magnesium</keyword>
<comment type="function">
    <text evidence="6">Poorly processive, error-prone DNA polymerase involved in untargeted mutagenesis. Copies undamaged DNA at stalled replication forks, which arise in vivo from mismatched or misaligned primer ends. These misaligned primers can be extended by PolIV. Exhibits no 3'-5' exonuclease (proofreading) activity. May be involved in translesional synthesis, in conjunction with the beta clamp from PolIII.</text>
</comment>
<proteinExistence type="inferred from homology"/>
<keyword evidence="6" id="KW-0238">DNA-binding</keyword>
<name>A0A498D1K2_9FIRM</name>
<evidence type="ECO:0000256" key="5">
    <source>
        <dbReference type="ARBA" id="ARBA00022932"/>
    </source>
</evidence>